<evidence type="ECO:0000256" key="3">
    <source>
        <dbReference type="PROSITE-ProRule" id="PRU00023"/>
    </source>
</evidence>
<dbReference type="InterPro" id="IPR002110">
    <property type="entry name" value="Ankyrin_rpt"/>
</dbReference>
<sequence length="210" mass="22440">MARRWRNSVLVLAALAGVLGGAMPAEAQMYSTGFQFLKAVKDGDGDKLAELIQKNSTTIVNAQDLTSGEGALHILVRKHTTASLTWMRYLIQQGANVNIADKGGVTPLALAVQLNNIEAVQALIDGRARVDTPNSTGETPLITAVHGRDIPLMRMLLKGGANPDRADSSGRSARDYARLDGVSSSLLSEIEKNEKPKAQREGAKTYGPSF</sequence>
<dbReference type="EMBL" id="CP119316">
    <property type="protein sequence ID" value="WEK45995.1"/>
    <property type="molecule type" value="Genomic_DNA"/>
</dbReference>
<dbReference type="GO" id="GO:0004842">
    <property type="term" value="F:ubiquitin-protein transferase activity"/>
    <property type="evidence" value="ECO:0007669"/>
    <property type="project" value="TreeGrafter"/>
</dbReference>
<feature type="repeat" description="ANK" evidence="3">
    <location>
        <begin position="67"/>
        <end position="102"/>
    </location>
</feature>
<dbReference type="PROSITE" id="PS50297">
    <property type="entry name" value="ANK_REP_REGION"/>
    <property type="match status" value="2"/>
</dbReference>
<evidence type="ECO:0000256" key="4">
    <source>
        <dbReference type="SAM" id="MobiDB-lite"/>
    </source>
</evidence>
<dbReference type="GO" id="GO:0085020">
    <property type="term" value="P:protein K6-linked ubiquitination"/>
    <property type="evidence" value="ECO:0007669"/>
    <property type="project" value="TreeGrafter"/>
</dbReference>
<dbReference type="PROSITE" id="PS50088">
    <property type="entry name" value="ANK_REPEAT"/>
    <property type="match status" value="3"/>
</dbReference>
<gene>
    <name evidence="6" type="ORF">P0Y56_13295</name>
</gene>
<dbReference type="Pfam" id="PF12796">
    <property type="entry name" value="Ank_2"/>
    <property type="match status" value="1"/>
</dbReference>
<evidence type="ECO:0000256" key="5">
    <source>
        <dbReference type="SAM" id="SignalP"/>
    </source>
</evidence>
<keyword evidence="5" id="KW-0732">Signal</keyword>
<evidence type="ECO:0000313" key="7">
    <source>
        <dbReference type="Proteomes" id="UP001218362"/>
    </source>
</evidence>
<proteinExistence type="predicted"/>
<evidence type="ECO:0000256" key="1">
    <source>
        <dbReference type="ARBA" id="ARBA00022737"/>
    </source>
</evidence>
<accession>A0AAJ5X4R0</accession>
<keyword evidence="1" id="KW-0677">Repeat</keyword>
<feature type="signal peptide" evidence="5">
    <location>
        <begin position="1"/>
        <end position="27"/>
    </location>
</feature>
<dbReference type="Proteomes" id="UP001218362">
    <property type="component" value="Chromosome"/>
</dbReference>
<feature type="region of interest" description="Disordered" evidence="4">
    <location>
        <begin position="187"/>
        <end position="210"/>
    </location>
</feature>
<dbReference type="SMART" id="SM00248">
    <property type="entry name" value="ANK"/>
    <property type="match status" value="3"/>
</dbReference>
<evidence type="ECO:0000313" key="6">
    <source>
        <dbReference type="EMBL" id="WEK45995.1"/>
    </source>
</evidence>
<reference evidence="6" key="1">
    <citation type="submission" date="2023-03" db="EMBL/GenBank/DDBJ databases">
        <title>Andean soil-derived lignocellulolytic bacterial consortium as a source of novel taxa and putative plastic-active enzymes.</title>
        <authorList>
            <person name="Diaz-Garcia L."/>
            <person name="Chuvochina M."/>
            <person name="Feuerriegel G."/>
            <person name="Bunk B."/>
            <person name="Sproer C."/>
            <person name="Streit W.R."/>
            <person name="Rodriguez L.M."/>
            <person name="Overmann J."/>
            <person name="Jimenez D.J."/>
        </authorList>
    </citation>
    <scope>NUCLEOTIDE SEQUENCE</scope>
    <source>
        <strain evidence="6">MAG 26</strain>
    </source>
</reference>
<keyword evidence="2 3" id="KW-0040">ANK repeat</keyword>
<dbReference type="PANTHER" id="PTHR24171:SF8">
    <property type="entry name" value="BRCA1-ASSOCIATED RING DOMAIN PROTEIN 1"/>
    <property type="match status" value="1"/>
</dbReference>
<name>A0AAJ5X4R0_9SPHN</name>
<organism evidence="6 7">
    <name type="scientific">Candidatus Andeanibacterium colombiense</name>
    <dbReference type="NCBI Taxonomy" id="3121345"/>
    <lineage>
        <taxon>Bacteria</taxon>
        <taxon>Pseudomonadati</taxon>
        <taxon>Pseudomonadota</taxon>
        <taxon>Alphaproteobacteria</taxon>
        <taxon>Sphingomonadales</taxon>
        <taxon>Sphingomonadaceae</taxon>
        <taxon>Candidatus Andeanibacterium</taxon>
    </lineage>
</organism>
<dbReference type="AlphaFoldDB" id="A0AAJ5X4R0"/>
<feature type="repeat" description="ANK" evidence="3">
    <location>
        <begin position="103"/>
        <end position="135"/>
    </location>
</feature>
<feature type="chain" id="PRO_5042594428" evidence="5">
    <location>
        <begin position="28"/>
        <end position="210"/>
    </location>
</feature>
<dbReference type="SUPFAM" id="SSF48403">
    <property type="entry name" value="Ankyrin repeat"/>
    <property type="match status" value="1"/>
</dbReference>
<dbReference type="Gene3D" id="1.25.40.20">
    <property type="entry name" value="Ankyrin repeat-containing domain"/>
    <property type="match status" value="1"/>
</dbReference>
<dbReference type="Pfam" id="PF00023">
    <property type="entry name" value="Ank"/>
    <property type="match status" value="1"/>
</dbReference>
<dbReference type="KEGG" id="acob:P0Y56_13295"/>
<feature type="compositionally biased region" description="Basic and acidic residues" evidence="4">
    <location>
        <begin position="189"/>
        <end position="203"/>
    </location>
</feature>
<protein>
    <submittedName>
        <fullName evidence="6">Ankyrin repeat domain-containing protein</fullName>
    </submittedName>
</protein>
<dbReference type="PANTHER" id="PTHR24171">
    <property type="entry name" value="ANKYRIN REPEAT DOMAIN-CONTAINING PROTEIN 39-RELATED"/>
    <property type="match status" value="1"/>
</dbReference>
<dbReference type="InterPro" id="IPR036770">
    <property type="entry name" value="Ankyrin_rpt-contain_sf"/>
</dbReference>
<feature type="repeat" description="ANK" evidence="3">
    <location>
        <begin position="136"/>
        <end position="168"/>
    </location>
</feature>
<evidence type="ECO:0000256" key="2">
    <source>
        <dbReference type="ARBA" id="ARBA00023043"/>
    </source>
</evidence>